<keyword evidence="5" id="KW-0460">Magnesium</keyword>
<dbReference type="OrthoDB" id="9816160at2"/>
<evidence type="ECO:0000256" key="7">
    <source>
        <dbReference type="ARBA" id="ARBA00023277"/>
    </source>
</evidence>
<dbReference type="SFLD" id="SFLDG01129">
    <property type="entry name" value="C1.5:_HAD__Beta-PGM__Phosphata"/>
    <property type="match status" value="1"/>
</dbReference>
<dbReference type="GO" id="GO:0046872">
    <property type="term" value="F:metal ion binding"/>
    <property type="evidence" value="ECO:0007669"/>
    <property type="project" value="UniProtKB-KW"/>
</dbReference>
<accession>A0A077M5V1</accession>
<comment type="cofactor">
    <cofactor evidence="1">
        <name>Mg(2+)</name>
        <dbReference type="ChEBI" id="CHEBI:18420"/>
    </cofactor>
</comment>
<dbReference type="EC" id="5.4.2.6" evidence="9"/>
<evidence type="ECO:0000256" key="9">
    <source>
        <dbReference type="ARBA" id="ARBA00044968"/>
    </source>
</evidence>
<dbReference type="InterPro" id="IPR006439">
    <property type="entry name" value="HAD-SF_hydro_IA"/>
</dbReference>
<dbReference type="NCBIfam" id="TIGR01509">
    <property type="entry name" value="HAD-SF-IA-v3"/>
    <property type="match status" value="1"/>
</dbReference>
<dbReference type="InterPro" id="IPR023214">
    <property type="entry name" value="HAD_sf"/>
</dbReference>
<dbReference type="AlphaFoldDB" id="A0A077M5V1"/>
<dbReference type="InterPro" id="IPR051600">
    <property type="entry name" value="Beta-PGM-like"/>
</dbReference>
<dbReference type="Pfam" id="PF00702">
    <property type="entry name" value="Hydrolase"/>
    <property type="match status" value="1"/>
</dbReference>
<keyword evidence="7" id="KW-0119">Carbohydrate metabolism</keyword>
<keyword evidence="6" id="KW-0413">Isomerase</keyword>
<evidence type="ECO:0000256" key="1">
    <source>
        <dbReference type="ARBA" id="ARBA00001946"/>
    </source>
</evidence>
<dbReference type="InterPro" id="IPR023198">
    <property type="entry name" value="PGP-like_dom2"/>
</dbReference>
<evidence type="ECO:0000256" key="10">
    <source>
        <dbReference type="ARBA" id="ARBA00044991"/>
    </source>
</evidence>
<comment type="similarity">
    <text evidence="2">Belongs to the HAD-like hydrolase superfamily. CbbY/CbbZ/Gph/YieH family.</text>
</comment>
<evidence type="ECO:0000313" key="12">
    <source>
        <dbReference type="Proteomes" id="UP000035721"/>
    </source>
</evidence>
<gene>
    <name evidence="11" type="ORF">BN12_430015</name>
</gene>
<protein>
    <recommendedName>
        <fullName evidence="10">Beta-phosphoglucomutase</fullName>
        <ecNumber evidence="9">5.4.2.6</ecNumber>
    </recommendedName>
</protein>
<dbReference type="Gene3D" id="1.10.150.240">
    <property type="entry name" value="Putative phosphatase, domain 2"/>
    <property type="match status" value="1"/>
</dbReference>
<name>A0A077M5V1_9MICO</name>
<organism evidence="11 12">
    <name type="scientific">Nostocoides japonicum T1-X7</name>
    <dbReference type="NCBI Taxonomy" id="1194083"/>
    <lineage>
        <taxon>Bacteria</taxon>
        <taxon>Bacillati</taxon>
        <taxon>Actinomycetota</taxon>
        <taxon>Actinomycetes</taxon>
        <taxon>Micrococcales</taxon>
        <taxon>Intrasporangiaceae</taxon>
        <taxon>Nostocoides</taxon>
    </lineage>
</organism>
<evidence type="ECO:0000313" key="11">
    <source>
        <dbReference type="EMBL" id="CCH79425.1"/>
    </source>
</evidence>
<dbReference type="EMBL" id="CAJB01000368">
    <property type="protein sequence ID" value="CCH79425.1"/>
    <property type="molecule type" value="Genomic_DNA"/>
</dbReference>
<dbReference type="RefSeq" id="WP_048551308.1">
    <property type="nucleotide sequence ID" value="NZ_HF570958.1"/>
</dbReference>
<keyword evidence="4" id="KW-0479">Metal-binding</keyword>
<evidence type="ECO:0000256" key="4">
    <source>
        <dbReference type="ARBA" id="ARBA00022723"/>
    </source>
</evidence>
<evidence type="ECO:0000256" key="3">
    <source>
        <dbReference type="ARBA" id="ARBA00022553"/>
    </source>
</evidence>
<sequence length="265" mass="27457">MTDGAVGSPPPVRDLVGHADAALFDLDGVITDTASLHMVAWGDMFRAFLAGRPGVSGDLAPYTDDDYFRHVDGKPRLDGIRAVLASRGIDLPEGEADDPAEADTVHGLARRKNDAFLRALDEGVVAVYPGTIRLVQWLLDRSVPCAVVSSSRNARRVLEAVDLLDAFAHVVDGTTAQEEGLRGKPAPDTFVAAARRLGARAAHTVAFEDAESGVRAAADGGLRVVAVDRGAGHAALVDAGAELVVDDLAELITVDASGAAAPGGP</sequence>
<keyword evidence="12" id="KW-1185">Reference proteome</keyword>
<comment type="caution">
    <text evidence="11">The sequence shown here is derived from an EMBL/GenBank/DDBJ whole genome shotgun (WGS) entry which is preliminary data.</text>
</comment>
<evidence type="ECO:0000256" key="5">
    <source>
        <dbReference type="ARBA" id="ARBA00022842"/>
    </source>
</evidence>
<evidence type="ECO:0000256" key="6">
    <source>
        <dbReference type="ARBA" id="ARBA00023235"/>
    </source>
</evidence>
<dbReference type="Gene3D" id="3.40.50.1000">
    <property type="entry name" value="HAD superfamily/HAD-like"/>
    <property type="match status" value="1"/>
</dbReference>
<evidence type="ECO:0000256" key="2">
    <source>
        <dbReference type="ARBA" id="ARBA00006171"/>
    </source>
</evidence>
<reference evidence="11 12" key="1">
    <citation type="journal article" date="2013" name="ISME J.">
        <title>A metabolic model for members of the genus Tetrasphaera involved in enhanced biological phosphorus removal.</title>
        <authorList>
            <person name="Kristiansen R."/>
            <person name="Nguyen H.T.T."/>
            <person name="Saunders A.M."/>
            <person name="Nielsen J.L."/>
            <person name="Wimmer R."/>
            <person name="Le V.Q."/>
            <person name="McIlroy S.J."/>
            <person name="Petrovski S."/>
            <person name="Seviour R.J."/>
            <person name="Calteau A."/>
            <person name="Nielsen K.L."/>
            <person name="Nielsen P.H."/>
        </authorList>
    </citation>
    <scope>NUCLEOTIDE SEQUENCE [LARGE SCALE GENOMIC DNA]</scope>
    <source>
        <strain evidence="11 12">T1-X7</strain>
    </source>
</reference>
<keyword evidence="3" id="KW-0597">Phosphoprotein</keyword>
<dbReference type="Proteomes" id="UP000035721">
    <property type="component" value="Unassembled WGS sequence"/>
</dbReference>
<dbReference type="SFLD" id="SFLDS00003">
    <property type="entry name" value="Haloacid_Dehalogenase"/>
    <property type="match status" value="1"/>
</dbReference>
<dbReference type="PANTHER" id="PTHR46193:SF18">
    <property type="entry name" value="HEXITOL PHOSPHATASE B"/>
    <property type="match status" value="1"/>
</dbReference>
<comment type="catalytic activity">
    <reaction evidence="8">
        <text>beta-D-glucose 1-phosphate = beta-D-glucose 6-phosphate</text>
        <dbReference type="Rhea" id="RHEA:20113"/>
        <dbReference type="ChEBI" id="CHEBI:57684"/>
        <dbReference type="ChEBI" id="CHEBI:58247"/>
        <dbReference type="EC" id="5.4.2.6"/>
    </reaction>
</comment>
<dbReference type="InterPro" id="IPR010976">
    <property type="entry name" value="B-phosphoglucomutase_hydrolase"/>
</dbReference>
<dbReference type="SUPFAM" id="SSF56784">
    <property type="entry name" value="HAD-like"/>
    <property type="match status" value="1"/>
</dbReference>
<dbReference type="GO" id="GO:0008801">
    <property type="term" value="F:beta-phosphoglucomutase activity"/>
    <property type="evidence" value="ECO:0007669"/>
    <property type="project" value="UniProtKB-EC"/>
</dbReference>
<evidence type="ECO:0000256" key="8">
    <source>
        <dbReference type="ARBA" id="ARBA00044926"/>
    </source>
</evidence>
<dbReference type="PANTHER" id="PTHR46193">
    <property type="entry name" value="6-PHOSPHOGLUCONATE PHOSPHATASE"/>
    <property type="match status" value="1"/>
</dbReference>
<proteinExistence type="inferred from homology"/>
<dbReference type="NCBIfam" id="TIGR02009">
    <property type="entry name" value="PGMB-YQAB-SF"/>
    <property type="match status" value="1"/>
</dbReference>
<dbReference type="InterPro" id="IPR036412">
    <property type="entry name" value="HAD-like_sf"/>
</dbReference>
<dbReference type="STRING" id="1194083.BN12_430015"/>